<organism evidence="2 3">
    <name type="scientific">Phytophthora nicotianae P1976</name>
    <dbReference type="NCBI Taxonomy" id="1317066"/>
    <lineage>
        <taxon>Eukaryota</taxon>
        <taxon>Sar</taxon>
        <taxon>Stramenopiles</taxon>
        <taxon>Oomycota</taxon>
        <taxon>Peronosporomycetes</taxon>
        <taxon>Peronosporales</taxon>
        <taxon>Peronosporaceae</taxon>
        <taxon>Phytophthora</taxon>
    </lineage>
</organism>
<sequence>MPMDDAHPDADVLSWHEQVQRKASLPRSDSLPQDEQRPRGKSAPGVAPNAPTTGDTPPRRRGFSLARHQSVPSMSVGKSRRRRKVTFKNMYAPDVVPPPKVESYDDLVFNVAGLFHTTSFLHDPEDWGDDPTGSMSSEDDYYDPEPPLERSVPLMIAEFLYRSAVFLGYPQGDTPWLPGFREEKRFSGNDVKRWRRLAHFDWEAEEREFQKNHRKPAPVTEAQPRLDRTESVESNGHTSVMSAIGTSFRMRRQESTVSVDSTSSSSSMRSQDNQVSGKPKFRRAVSGWIRKHRRQLSKENNTVTEQASEDESVDTSDEKKKRKHKPVSWLNPPPISSSRDLTLLVDIINSCVYCGQFQFRKRDIVRLCNIKT</sequence>
<feature type="region of interest" description="Disordered" evidence="1">
    <location>
        <begin position="207"/>
        <end position="331"/>
    </location>
</feature>
<dbReference type="Proteomes" id="UP000028582">
    <property type="component" value="Unassembled WGS sequence"/>
</dbReference>
<feature type="compositionally biased region" description="Low complexity" evidence="1">
    <location>
        <begin position="255"/>
        <end position="276"/>
    </location>
</feature>
<evidence type="ECO:0000313" key="2">
    <source>
        <dbReference type="EMBL" id="ETO72879.1"/>
    </source>
</evidence>
<feature type="compositionally biased region" description="Polar residues" evidence="1">
    <location>
        <begin position="232"/>
        <end position="245"/>
    </location>
</feature>
<feature type="compositionally biased region" description="Basic residues" evidence="1">
    <location>
        <begin position="279"/>
        <end position="295"/>
    </location>
</feature>
<proteinExistence type="predicted"/>
<feature type="region of interest" description="Disordered" evidence="1">
    <location>
        <begin position="1"/>
        <end position="82"/>
    </location>
</feature>
<accession>A0A081A1W8</accession>
<dbReference type="EMBL" id="ANJA01002021">
    <property type="protein sequence ID" value="ETO72879.1"/>
    <property type="molecule type" value="Genomic_DNA"/>
</dbReference>
<comment type="caution">
    <text evidence="2">The sequence shown here is derived from an EMBL/GenBank/DDBJ whole genome shotgun (WGS) entry which is preliminary data.</text>
</comment>
<feature type="compositionally biased region" description="Basic and acidic residues" evidence="1">
    <location>
        <begin position="1"/>
        <end position="10"/>
    </location>
</feature>
<dbReference type="OrthoDB" id="167694at2759"/>
<evidence type="ECO:0000256" key="1">
    <source>
        <dbReference type="SAM" id="MobiDB-lite"/>
    </source>
</evidence>
<dbReference type="AlphaFoldDB" id="A0A081A1W8"/>
<gene>
    <name evidence="2" type="ORF">F444_11150</name>
</gene>
<name>A0A081A1W8_PHYNI</name>
<protein>
    <submittedName>
        <fullName evidence="2">Uncharacterized protein</fullName>
    </submittedName>
</protein>
<feature type="region of interest" description="Disordered" evidence="1">
    <location>
        <begin position="125"/>
        <end position="144"/>
    </location>
</feature>
<reference evidence="2 3" key="1">
    <citation type="submission" date="2013-11" db="EMBL/GenBank/DDBJ databases">
        <title>The Genome Sequence of Phytophthora parasitica P1976.</title>
        <authorList>
            <consortium name="The Broad Institute Genomics Platform"/>
            <person name="Russ C."/>
            <person name="Tyler B."/>
            <person name="Panabieres F."/>
            <person name="Shan W."/>
            <person name="Tripathy S."/>
            <person name="Grunwald N."/>
            <person name="Machado M."/>
            <person name="Johnson C.S."/>
            <person name="Walker B."/>
            <person name="Young S."/>
            <person name="Zeng Q."/>
            <person name="Gargeya S."/>
            <person name="Fitzgerald M."/>
            <person name="Haas B."/>
            <person name="Abouelleil A."/>
            <person name="Allen A.W."/>
            <person name="Alvarado L."/>
            <person name="Arachchi H.M."/>
            <person name="Berlin A.M."/>
            <person name="Chapman S.B."/>
            <person name="Gainer-Dewar J."/>
            <person name="Goldberg J."/>
            <person name="Griggs A."/>
            <person name="Gujja S."/>
            <person name="Hansen M."/>
            <person name="Howarth C."/>
            <person name="Imamovic A."/>
            <person name="Ireland A."/>
            <person name="Larimer J."/>
            <person name="McCowan C."/>
            <person name="Murphy C."/>
            <person name="Pearson M."/>
            <person name="Poon T.W."/>
            <person name="Priest M."/>
            <person name="Roberts A."/>
            <person name="Saif S."/>
            <person name="Shea T."/>
            <person name="Sisk P."/>
            <person name="Sykes S."/>
            <person name="Wortman J."/>
            <person name="Nusbaum C."/>
            <person name="Birren B."/>
        </authorList>
    </citation>
    <scope>NUCLEOTIDE SEQUENCE [LARGE SCALE GENOMIC DNA]</scope>
    <source>
        <strain evidence="2 3">P1976</strain>
    </source>
</reference>
<evidence type="ECO:0000313" key="3">
    <source>
        <dbReference type="Proteomes" id="UP000028582"/>
    </source>
</evidence>